<protein>
    <submittedName>
        <fullName evidence="3">Arsenite efflux ATP-binding protein ArsA</fullName>
        <ecNumber evidence="3">3.6.3.16</ecNumber>
    </submittedName>
</protein>
<dbReference type="InterPro" id="IPR025723">
    <property type="entry name" value="ArsA/GET3_ATPase-like"/>
</dbReference>
<keyword evidence="4" id="KW-1185">Reference proteome</keyword>
<evidence type="ECO:0000259" key="2">
    <source>
        <dbReference type="Pfam" id="PF02374"/>
    </source>
</evidence>
<dbReference type="HOGENOM" id="CLU_040761_4_1_9"/>
<dbReference type="STRING" id="679936.Sulac_3409"/>
<dbReference type="AlphaFoldDB" id="G8TTU2"/>
<keyword evidence="3" id="KW-0378">Hydrolase</keyword>
<feature type="domain" description="ArsA/GET3 Anion-transporting ATPase-like" evidence="2">
    <location>
        <begin position="184"/>
        <end position="285"/>
    </location>
</feature>
<evidence type="ECO:0000256" key="1">
    <source>
        <dbReference type="ARBA" id="ARBA00011040"/>
    </source>
</evidence>
<proteinExistence type="inferred from homology"/>
<comment type="similarity">
    <text evidence="1">Belongs to the arsA ATPase family.</text>
</comment>
<dbReference type="Pfam" id="PF02374">
    <property type="entry name" value="ArsA_ATPase"/>
    <property type="match status" value="2"/>
</dbReference>
<accession>G8TTU2</accession>
<sequence length="307" mass="33798">MFPPNVKRRIFFSGKGGVGKTTLATATAVAGAGAGYRTLLVTTDPAAHTGWVLETTVDTVPRPVADVPGLYVARIDPAWETAEYQRKVLEEAAHHYPTDTLLRLQEELASPCTEEVAVFHRFLDLLLSDEWPLVVFDTAPTGHTLRLLELPLSYRQQLSVKVAGLGPTETDAGEVARIADALSLLRGPSTKMAFVLYPEATPILEARRAIAELDTVGIHATHVMVNHVLPEEVLADPLFGARYHMQQQYLERLRKDFPDEQMVTVPLMAHDVIGLTAVHELNEFVFSEGFDTLWGFSMSDSAVAENL</sequence>
<dbReference type="GO" id="GO:0005524">
    <property type="term" value="F:ATP binding"/>
    <property type="evidence" value="ECO:0007669"/>
    <property type="project" value="UniProtKB-KW"/>
</dbReference>
<dbReference type="SUPFAM" id="SSF52540">
    <property type="entry name" value="P-loop containing nucleoside triphosphate hydrolases"/>
    <property type="match status" value="1"/>
</dbReference>
<dbReference type="Gene3D" id="3.40.50.300">
    <property type="entry name" value="P-loop containing nucleotide triphosphate hydrolases"/>
    <property type="match status" value="1"/>
</dbReference>
<dbReference type="InterPro" id="IPR027417">
    <property type="entry name" value="P-loop_NTPase"/>
</dbReference>
<dbReference type="PATRIC" id="fig|679936.5.peg.3531"/>
<reference evidence="4" key="1">
    <citation type="submission" date="2011-12" db="EMBL/GenBank/DDBJ databases">
        <title>The complete genome of chromosome of Sulfobacillus acidophilus DSM 10332.</title>
        <authorList>
            <person name="Lucas S."/>
            <person name="Han J."/>
            <person name="Lapidus A."/>
            <person name="Bruce D."/>
            <person name="Goodwin L."/>
            <person name="Pitluck S."/>
            <person name="Peters L."/>
            <person name="Kyrpides N."/>
            <person name="Mavromatis K."/>
            <person name="Ivanova N."/>
            <person name="Mikhailova N."/>
            <person name="Chertkov O."/>
            <person name="Saunders E."/>
            <person name="Detter J.C."/>
            <person name="Tapia R."/>
            <person name="Han C."/>
            <person name="Land M."/>
            <person name="Hauser L."/>
            <person name="Markowitz V."/>
            <person name="Cheng J.-F."/>
            <person name="Hugenholtz P."/>
            <person name="Woyke T."/>
            <person name="Wu D."/>
            <person name="Pukall R."/>
            <person name="Gehrich-Schroeter G."/>
            <person name="Schneider S."/>
            <person name="Klenk H.-P."/>
            <person name="Eisen J.A."/>
        </authorList>
    </citation>
    <scope>NUCLEOTIDE SEQUENCE [LARGE SCALE GENOMIC DNA]</scope>
    <source>
        <strain evidence="4">ATCC 700253 / DSM 10332 / NAL</strain>
    </source>
</reference>
<evidence type="ECO:0000313" key="4">
    <source>
        <dbReference type="Proteomes" id="UP000005439"/>
    </source>
</evidence>
<dbReference type="GO" id="GO:0016887">
    <property type="term" value="F:ATP hydrolysis activity"/>
    <property type="evidence" value="ECO:0007669"/>
    <property type="project" value="InterPro"/>
</dbReference>
<dbReference type="Proteomes" id="UP000005439">
    <property type="component" value="Chromosome"/>
</dbReference>
<name>G8TTU2_SULAD</name>
<organism evidence="3 4">
    <name type="scientific">Sulfobacillus acidophilus (strain ATCC 700253 / DSM 10332 / NAL)</name>
    <dbReference type="NCBI Taxonomy" id="679936"/>
    <lineage>
        <taxon>Bacteria</taxon>
        <taxon>Bacillati</taxon>
        <taxon>Bacillota</taxon>
        <taxon>Clostridia</taxon>
        <taxon>Eubacteriales</taxon>
        <taxon>Clostridiales Family XVII. Incertae Sedis</taxon>
        <taxon>Sulfobacillus</taxon>
    </lineage>
</organism>
<dbReference type="CDD" id="cd02035">
    <property type="entry name" value="ArsA"/>
    <property type="match status" value="1"/>
</dbReference>
<dbReference type="PANTHER" id="PTHR10803:SF3">
    <property type="entry name" value="ATPASE GET3"/>
    <property type="match status" value="1"/>
</dbReference>
<dbReference type="InterPro" id="IPR016300">
    <property type="entry name" value="ATPase_ArsA/GET3"/>
</dbReference>
<dbReference type="KEGG" id="sap:Sulac_3409"/>
<evidence type="ECO:0000313" key="3">
    <source>
        <dbReference type="EMBL" id="AEW06851.1"/>
    </source>
</evidence>
<reference evidence="3 4" key="2">
    <citation type="journal article" date="2012" name="Stand. Genomic Sci.">
        <title>Complete genome sequence of the moderately thermophilic mineral-sulfide-oxidizing firmicute Sulfobacillus acidophilus type strain (NAL(T)).</title>
        <authorList>
            <person name="Anderson I."/>
            <person name="Chertkov O."/>
            <person name="Chen A."/>
            <person name="Saunders E."/>
            <person name="Lapidus A."/>
            <person name="Nolan M."/>
            <person name="Lucas S."/>
            <person name="Hammon N."/>
            <person name="Deshpande S."/>
            <person name="Cheng J.F."/>
            <person name="Han C."/>
            <person name="Tapia R."/>
            <person name="Goodwin L.A."/>
            <person name="Pitluck S."/>
            <person name="Liolios K."/>
            <person name="Pagani I."/>
            <person name="Ivanova N."/>
            <person name="Mikhailova N."/>
            <person name="Pati A."/>
            <person name="Palaniappan K."/>
            <person name="Land M."/>
            <person name="Pan C."/>
            <person name="Rohde M."/>
            <person name="Pukall R."/>
            <person name="Goker M."/>
            <person name="Detter J.C."/>
            <person name="Woyke T."/>
            <person name="Bristow J."/>
            <person name="Eisen J.A."/>
            <person name="Markowitz V."/>
            <person name="Hugenholtz P."/>
            <person name="Kyrpides N.C."/>
            <person name="Klenk H.P."/>
            <person name="Mavromatis K."/>
        </authorList>
    </citation>
    <scope>NUCLEOTIDE SEQUENCE [LARGE SCALE GENOMIC DNA]</scope>
    <source>
        <strain evidence="4">ATCC 700253 / DSM 10332 / NAL</strain>
    </source>
</reference>
<keyword evidence="3" id="KW-0547">Nucleotide-binding</keyword>
<feature type="domain" description="ArsA/GET3 Anion-transporting ATPase-like" evidence="2">
    <location>
        <begin position="8"/>
        <end position="159"/>
    </location>
</feature>
<keyword evidence="3" id="KW-0067">ATP-binding</keyword>
<dbReference type="NCBIfam" id="TIGR00345">
    <property type="entry name" value="GET3_arsA_TRC40"/>
    <property type="match status" value="1"/>
</dbReference>
<dbReference type="EC" id="3.6.3.16" evidence="3"/>
<dbReference type="PANTHER" id="PTHR10803">
    <property type="entry name" value="ARSENICAL PUMP-DRIVING ATPASE ARSENITE-TRANSLOCATING ATPASE"/>
    <property type="match status" value="1"/>
</dbReference>
<gene>
    <name evidence="3" type="ordered locus">Sulac_3409</name>
</gene>
<dbReference type="EMBL" id="CP003179">
    <property type="protein sequence ID" value="AEW06851.1"/>
    <property type="molecule type" value="Genomic_DNA"/>
</dbReference>